<dbReference type="OrthoDB" id="8185860at2759"/>
<dbReference type="OMA" id="MENPLKF"/>
<feature type="transmembrane region" description="Helical" evidence="1">
    <location>
        <begin position="169"/>
        <end position="190"/>
    </location>
</feature>
<accession>E2C7D5</accession>
<reference evidence="2 3" key="1">
    <citation type="journal article" date="2010" name="Science">
        <title>Genomic comparison of the ants Camponotus floridanus and Harpegnathos saltator.</title>
        <authorList>
            <person name="Bonasio R."/>
            <person name="Zhang G."/>
            <person name="Ye C."/>
            <person name="Mutti N.S."/>
            <person name="Fang X."/>
            <person name="Qin N."/>
            <person name="Donahue G."/>
            <person name="Yang P."/>
            <person name="Li Q."/>
            <person name="Li C."/>
            <person name="Zhang P."/>
            <person name="Huang Z."/>
            <person name="Berger S.L."/>
            <person name="Reinberg D."/>
            <person name="Wang J."/>
            <person name="Liebig J."/>
        </authorList>
    </citation>
    <scope>NUCLEOTIDE SEQUENCE [LARGE SCALE GENOMIC DNA]</scope>
    <source>
        <strain evidence="2 3">R22 G/1</strain>
    </source>
</reference>
<keyword evidence="3" id="KW-1185">Reference proteome</keyword>
<keyword evidence="1" id="KW-0472">Membrane</keyword>
<evidence type="ECO:0000256" key="1">
    <source>
        <dbReference type="SAM" id="Phobius"/>
    </source>
</evidence>
<name>E2C7D5_HARSA</name>
<evidence type="ECO:0000313" key="3">
    <source>
        <dbReference type="Proteomes" id="UP000008237"/>
    </source>
</evidence>
<proteinExistence type="predicted"/>
<keyword evidence="1" id="KW-1133">Transmembrane helix</keyword>
<feature type="transmembrane region" description="Helical" evidence="1">
    <location>
        <begin position="65"/>
        <end position="87"/>
    </location>
</feature>
<dbReference type="AlphaFoldDB" id="E2C7D5"/>
<protein>
    <recommendedName>
        <fullName evidence="4">Odorant receptor</fullName>
    </recommendedName>
</protein>
<evidence type="ECO:0000313" key="2">
    <source>
        <dbReference type="EMBL" id="EFN76122.1"/>
    </source>
</evidence>
<feature type="transmembrane region" description="Helical" evidence="1">
    <location>
        <begin position="39"/>
        <end position="59"/>
    </location>
</feature>
<dbReference type="EMBL" id="GL453369">
    <property type="protein sequence ID" value="EFN76122.1"/>
    <property type="molecule type" value="Genomic_DNA"/>
</dbReference>
<dbReference type="InParanoid" id="E2C7D5"/>
<organism evidence="3">
    <name type="scientific">Harpegnathos saltator</name>
    <name type="common">Jerdon's jumping ant</name>
    <dbReference type="NCBI Taxonomy" id="610380"/>
    <lineage>
        <taxon>Eukaryota</taxon>
        <taxon>Metazoa</taxon>
        <taxon>Ecdysozoa</taxon>
        <taxon>Arthropoda</taxon>
        <taxon>Hexapoda</taxon>
        <taxon>Insecta</taxon>
        <taxon>Pterygota</taxon>
        <taxon>Neoptera</taxon>
        <taxon>Endopterygota</taxon>
        <taxon>Hymenoptera</taxon>
        <taxon>Apocrita</taxon>
        <taxon>Aculeata</taxon>
        <taxon>Formicoidea</taxon>
        <taxon>Formicidae</taxon>
        <taxon>Ponerinae</taxon>
        <taxon>Ponerini</taxon>
        <taxon>Harpegnathos</taxon>
    </lineage>
</organism>
<dbReference type="Proteomes" id="UP000008237">
    <property type="component" value="Unassembled WGS sequence"/>
</dbReference>
<gene>
    <name evidence="2" type="ORF">EAI_08700</name>
</gene>
<sequence length="257" mass="29872">MDFRNLNPLNIHANFLSGNLLPLESGVSRFSIAWKLYSVLIWLLLLAQIIVLIPGLVMVPWEKALIDGTVVIVVNIEIFFMVGRIYARRELVDRLIRKLNEMLRNEDEIMRNVVTTIFQPMNAPLKFYWLAGSLSVFLWCCVPFLLVSQKTSFRYEDYRIPAVFSKQPFSVGVFLMGNIFLLIGNMYTFLKKGSVDIYMIHLVMMMTAQYRYTAKKLAAIFRDANLRSKMEQSSLEADGWTEKEMKALCRHYTAVQW</sequence>
<evidence type="ECO:0008006" key="4">
    <source>
        <dbReference type="Google" id="ProtNLM"/>
    </source>
</evidence>
<feature type="transmembrane region" description="Helical" evidence="1">
    <location>
        <begin position="127"/>
        <end position="149"/>
    </location>
</feature>
<keyword evidence="1" id="KW-0812">Transmembrane</keyword>